<keyword evidence="3 6" id="KW-0547">Nucleotide-binding</keyword>
<dbReference type="PANTHER" id="PTHR24348">
    <property type="entry name" value="SERINE/THREONINE-PROTEIN KINASE UNC-51-RELATED"/>
    <property type="match status" value="1"/>
</dbReference>
<dbReference type="AlphaFoldDB" id="A0A1Y2GSY1"/>
<keyword evidence="5 6" id="KW-0067">ATP-binding</keyword>
<dbReference type="PANTHER" id="PTHR24348:SF22">
    <property type="entry name" value="NON-SPECIFIC SERINE_THREONINE PROTEIN KINASE"/>
    <property type="match status" value="1"/>
</dbReference>
<keyword evidence="4 9" id="KW-0418">Kinase</keyword>
<keyword evidence="10" id="KW-1185">Reference proteome</keyword>
<dbReference type="Pfam" id="PF00069">
    <property type="entry name" value="Pkinase"/>
    <property type="match status" value="1"/>
</dbReference>
<proteinExistence type="predicted"/>
<dbReference type="PROSITE" id="PS50011">
    <property type="entry name" value="PROTEIN_KINASE_DOM"/>
    <property type="match status" value="1"/>
</dbReference>
<evidence type="ECO:0000256" key="7">
    <source>
        <dbReference type="SAM" id="MobiDB-lite"/>
    </source>
</evidence>
<feature type="binding site" evidence="6">
    <location>
        <position position="356"/>
    </location>
    <ligand>
        <name>ATP</name>
        <dbReference type="ChEBI" id="CHEBI:30616"/>
    </ligand>
</feature>
<feature type="region of interest" description="Disordered" evidence="7">
    <location>
        <begin position="1"/>
        <end position="30"/>
    </location>
</feature>
<keyword evidence="2" id="KW-0808">Transferase</keyword>
<dbReference type="InParanoid" id="A0A1Y2GSY1"/>
<reference evidence="9 10" key="1">
    <citation type="submission" date="2016-07" db="EMBL/GenBank/DDBJ databases">
        <title>Pervasive Adenine N6-methylation of Active Genes in Fungi.</title>
        <authorList>
            <consortium name="DOE Joint Genome Institute"/>
            <person name="Mondo S.J."/>
            <person name="Dannebaum R.O."/>
            <person name="Kuo R.C."/>
            <person name="Labutti K."/>
            <person name="Haridas S."/>
            <person name="Kuo A."/>
            <person name="Salamov A."/>
            <person name="Ahrendt S.R."/>
            <person name="Lipzen A."/>
            <person name="Sullivan W."/>
            <person name="Andreopoulos W.B."/>
            <person name="Clum A."/>
            <person name="Lindquist E."/>
            <person name="Daum C."/>
            <person name="Ramamoorthy G.K."/>
            <person name="Gryganskyi A."/>
            <person name="Culley D."/>
            <person name="Magnuson J.K."/>
            <person name="James T.Y."/>
            <person name="O'Malley M.A."/>
            <person name="Stajich J.E."/>
            <person name="Spatafora J.W."/>
            <person name="Visel A."/>
            <person name="Grigoriev I.V."/>
        </authorList>
    </citation>
    <scope>NUCLEOTIDE SEQUENCE [LARGE SCALE GENOMIC DNA]</scope>
    <source>
        <strain evidence="9 10">NRRL 3116</strain>
    </source>
</reference>
<dbReference type="CDD" id="cd00180">
    <property type="entry name" value="PKc"/>
    <property type="match status" value="1"/>
</dbReference>
<feature type="compositionally biased region" description="Basic and acidic residues" evidence="7">
    <location>
        <begin position="16"/>
        <end position="30"/>
    </location>
</feature>
<dbReference type="EC" id="2.7.11.1" evidence="1"/>
<evidence type="ECO:0000256" key="3">
    <source>
        <dbReference type="ARBA" id="ARBA00022741"/>
    </source>
</evidence>
<feature type="compositionally biased region" description="Acidic residues" evidence="7">
    <location>
        <begin position="1"/>
        <end position="15"/>
    </location>
</feature>
<dbReference type="GeneID" id="33569620"/>
<dbReference type="InterPro" id="IPR011009">
    <property type="entry name" value="Kinase-like_dom_sf"/>
</dbReference>
<dbReference type="STRING" id="64571.A0A1Y2GSY1"/>
<evidence type="ECO:0000313" key="10">
    <source>
        <dbReference type="Proteomes" id="UP000193648"/>
    </source>
</evidence>
<name>A0A1Y2GSY1_9FUNG</name>
<evidence type="ECO:0000313" key="9">
    <source>
        <dbReference type="EMBL" id="ORZ16755.1"/>
    </source>
</evidence>
<sequence>MRPKEDDEDSDVEEDIERHPEKKGMGHGKYDEDVEFIEKVTGSGPIHQSKERMSIRFTPAINSVDMIETADDENTILRLGKRTINADARTMTGHTVESTFHTPTTDLPTINLPSTDAEAIAKRWRHDQSTGMNIQHPDSTTVGHIAYHATYTGSQFLEKRGGGQDCQGSLGSNKSLNASTKISATDIPDSPLVTTCLDRRLSSPSEKTYEVFGAQASMSEDEVSIQIPSISMESTSLPLQPPQDRLRSSTSSLTEFSHNTDIEADGSGNIDSNLAQSMMLPSTKITDKKSSFKQAPTVQEQVIASRVSRSGKLFATKIKTIAIFEYNTAKKLGKGNFGIVYQGKHIYGKEEVAIKKITRKLPGEIEKLGLVQREMRVCRLFRDLTGIVPLLDIITTNKHHYLVFQKAEGDLAEMLRTRCRDTIDRRTNRDLGQQPPSPSCCLGTVFSVQEIQTIMRTVVLGLQVLHSKGYSHKDIKPANILFRDGQGLLCDFGLCSQKHELPENQFFGTQDYASPEARRVGGHRTCDYIKSDIYSLGAVLYELATGSVLSKVISHGLNWGKIAEFGGRDFSELLQGMVNDIEKRWDIDRVASSPFWGNASSSLLLRTTKSSTMGATTCVGMAVNADSPLSVTPEAEKSRISEHLNSTKAALSATPMSMVPPVAWGIE</sequence>
<evidence type="ECO:0000256" key="2">
    <source>
        <dbReference type="ARBA" id="ARBA00022679"/>
    </source>
</evidence>
<dbReference type="RefSeq" id="XP_021881690.1">
    <property type="nucleotide sequence ID" value="XM_022027777.1"/>
</dbReference>
<dbReference type="SUPFAM" id="SSF56112">
    <property type="entry name" value="Protein kinase-like (PK-like)"/>
    <property type="match status" value="1"/>
</dbReference>
<dbReference type="Gene3D" id="1.10.510.10">
    <property type="entry name" value="Transferase(Phosphotransferase) domain 1"/>
    <property type="match status" value="1"/>
</dbReference>
<dbReference type="PROSITE" id="PS00107">
    <property type="entry name" value="PROTEIN_KINASE_ATP"/>
    <property type="match status" value="1"/>
</dbReference>
<dbReference type="PROSITE" id="PS00108">
    <property type="entry name" value="PROTEIN_KINASE_ST"/>
    <property type="match status" value="1"/>
</dbReference>
<dbReference type="InterPro" id="IPR045269">
    <property type="entry name" value="Atg1-like"/>
</dbReference>
<dbReference type="GO" id="GO:0005829">
    <property type="term" value="C:cytosol"/>
    <property type="evidence" value="ECO:0007669"/>
    <property type="project" value="TreeGrafter"/>
</dbReference>
<evidence type="ECO:0000256" key="5">
    <source>
        <dbReference type="ARBA" id="ARBA00022840"/>
    </source>
</evidence>
<organism evidence="9 10">
    <name type="scientific">Lobosporangium transversale</name>
    <dbReference type="NCBI Taxonomy" id="64571"/>
    <lineage>
        <taxon>Eukaryota</taxon>
        <taxon>Fungi</taxon>
        <taxon>Fungi incertae sedis</taxon>
        <taxon>Mucoromycota</taxon>
        <taxon>Mortierellomycotina</taxon>
        <taxon>Mortierellomycetes</taxon>
        <taxon>Mortierellales</taxon>
        <taxon>Mortierellaceae</taxon>
        <taxon>Lobosporangium</taxon>
    </lineage>
</organism>
<dbReference type="GO" id="GO:0000407">
    <property type="term" value="C:phagophore assembly site"/>
    <property type="evidence" value="ECO:0007669"/>
    <property type="project" value="TreeGrafter"/>
</dbReference>
<dbReference type="EMBL" id="MCFF01000017">
    <property type="protein sequence ID" value="ORZ16755.1"/>
    <property type="molecule type" value="Genomic_DNA"/>
</dbReference>
<accession>A0A1Y2GSY1</accession>
<dbReference type="GO" id="GO:0016020">
    <property type="term" value="C:membrane"/>
    <property type="evidence" value="ECO:0007669"/>
    <property type="project" value="TreeGrafter"/>
</dbReference>
<evidence type="ECO:0000259" key="8">
    <source>
        <dbReference type="PROSITE" id="PS50011"/>
    </source>
</evidence>
<dbReference type="GO" id="GO:0000045">
    <property type="term" value="P:autophagosome assembly"/>
    <property type="evidence" value="ECO:0007669"/>
    <property type="project" value="TreeGrafter"/>
</dbReference>
<evidence type="ECO:0000256" key="6">
    <source>
        <dbReference type="PROSITE-ProRule" id="PRU10141"/>
    </source>
</evidence>
<dbReference type="OrthoDB" id="2426488at2759"/>
<dbReference type="GO" id="GO:0005524">
    <property type="term" value="F:ATP binding"/>
    <property type="evidence" value="ECO:0007669"/>
    <property type="project" value="UniProtKB-UniRule"/>
</dbReference>
<dbReference type="SMART" id="SM00220">
    <property type="entry name" value="S_TKc"/>
    <property type="match status" value="1"/>
</dbReference>
<dbReference type="InterPro" id="IPR000719">
    <property type="entry name" value="Prot_kinase_dom"/>
</dbReference>
<feature type="domain" description="Protein kinase" evidence="8">
    <location>
        <begin position="326"/>
        <end position="596"/>
    </location>
</feature>
<dbReference type="GO" id="GO:0004674">
    <property type="term" value="F:protein serine/threonine kinase activity"/>
    <property type="evidence" value="ECO:0007669"/>
    <property type="project" value="UniProtKB-EC"/>
</dbReference>
<dbReference type="GO" id="GO:0010506">
    <property type="term" value="P:regulation of autophagy"/>
    <property type="evidence" value="ECO:0007669"/>
    <property type="project" value="InterPro"/>
</dbReference>
<dbReference type="InterPro" id="IPR017441">
    <property type="entry name" value="Protein_kinase_ATP_BS"/>
</dbReference>
<comment type="caution">
    <text evidence="9">The sequence shown here is derived from an EMBL/GenBank/DDBJ whole genome shotgun (WGS) entry which is preliminary data.</text>
</comment>
<dbReference type="GO" id="GO:0005776">
    <property type="term" value="C:autophagosome"/>
    <property type="evidence" value="ECO:0007669"/>
    <property type="project" value="TreeGrafter"/>
</dbReference>
<gene>
    <name evidence="9" type="ORF">BCR41DRAFT_386321</name>
</gene>
<evidence type="ECO:0000256" key="1">
    <source>
        <dbReference type="ARBA" id="ARBA00012513"/>
    </source>
</evidence>
<evidence type="ECO:0000256" key="4">
    <source>
        <dbReference type="ARBA" id="ARBA00022777"/>
    </source>
</evidence>
<dbReference type="Proteomes" id="UP000193648">
    <property type="component" value="Unassembled WGS sequence"/>
</dbReference>
<protein>
    <recommendedName>
        <fullName evidence="1">non-specific serine/threonine protein kinase</fullName>
        <ecNumber evidence="1">2.7.11.1</ecNumber>
    </recommendedName>
</protein>
<dbReference type="InterPro" id="IPR008271">
    <property type="entry name" value="Ser/Thr_kinase_AS"/>
</dbReference>